<feature type="signal peptide" evidence="1">
    <location>
        <begin position="1"/>
        <end position="20"/>
    </location>
</feature>
<evidence type="ECO:0000313" key="3">
    <source>
        <dbReference type="Proteomes" id="UP000225277"/>
    </source>
</evidence>
<proteinExistence type="predicted"/>
<organism evidence="2 3">
    <name type="scientific">Ramularia collo-cygni</name>
    <dbReference type="NCBI Taxonomy" id="112498"/>
    <lineage>
        <taxon>Eukaryota</taxon>
        <taxon>Fungi</taxon>
        <taxon>Dikarya</taxon>
        <taxon>Ascomycota</taxon>
        <taxon>Pezizomycotina</taxon>
        <taxon>Dothideomycetes</taxon>
        <taxon>Dothideomycetidae</taxon>
        <taxon>Mycosphaerellales</taxon>
        <taxon>Mycosphaerellaceae</taxon>
        <taxon>Ramularia</taxon>
    </lineage>
</organism>
<evidence type="ECO:0000256" key="1">
    <source>
        <dbReference type="SAM" id="SignalP"/>
    </source>
</evidence>
<feature type="chain" id="PRO_5013817303" description="Fibronectin type-III domain-containing protein" evidence="1">
    <location>
        <begin position="21"/>
        <end position="163"/>
    </location>
</feature>
<dbReference type="AlphaFoldDB" id="A0A2D3UZG4"/>
<keyword evidence="1" id="KW-0732">Signal</keyword>
<gene>
    <name evidence="2" type="ORF">RCC_06748</name>
</gene>
<protein>
    <recommendedName>
        <fullName evidence="4">Fibronectin type-III domain-containing protein</fullName>
    </recommendedName>
</protein>
<dbReference type="Proteomes" id="UP000225277">
    <property type="component" value="Unassembled WGS sequence"/>
</dbReference>
<reference evidence="2 3" key="1">
    <citation type="submission" date="2016-03" db="EMBL/GenBank/DDBJ databases">
        <authorList>
            <person name="Ploux O."/>
        </authorList>
    </citation>
    <scope>NUCLEOTIDE SEQUENCE [LARGE SCALE GENOMIC DNA]</scope>
    <source>
        <strain evidence="2 3">URUG2</strain>
    </source>
</reference>
<dbReference type="OrthoDB" id="5217917at2759"/>
<name>A0A2D3UZG4_9PEZI</name>
<sequence length="163" mass="17139">MLTSLVFTAWMVLAAPVVTAFSFTTPTPGTALNLSAPTIDIQWAPENAQYSQFDLAFEGQSAKGTGFSYTIAQNLSVPEGHYTWHPSNVSAALENSKVTLTPGSNYYFKAELHDSDSSAGAQLSSGNYAVTGYQHISAALHLQPHLGAALLVVASLSIALSGC</sequence>
<dbReference type="RefSeq" id="XP_023627777.1">
    <property type="nucleotide sequence ID" value="XM_023772009.1"/>
</dbReference>
<accession>A0A2D3UZG4</accession>
<dbReference type="EMBL" id="FJUY01000010">
    <property type="protein sequence ID" value="CZT20888.1"/>
    <property type="molecule type" value="Genomic_DNA"/>
</dbReference>
<keyword evidence="3" id="KW-1185">Reference proteome</keyword>
<evidence type="ECO:0000313" key="2">
    <source>
        <dbReference type="EMBL" id="CZT20888.1"/>
    </source>
</evidence>
<dbReference type="GeneID" id="35601878"/>
<evidence type="ECO:0008006" key="4">
    <source>
        <dbReference type="Google" id="ProtNLM"/>
    </source>
</evidence>